<feature type="non-terminal residue" evidence="15">
    <location>
        <position position="547"/>
    </location>
</feature>
<dbReference type="InterPro" id="IPR002126">
    <property type="entry name" value="Cadherin-like_dom"/>
</dbReference>
<proteinExistence type="predicted"/>
<dbReference type="FunFam" id="2.60.40.60:FF:000024">
    <property type="entry name" value="FAT atypical cadherin 3"/>
    <property type="match status" value="1"/>
</dbReference>
<organism evidence="15 16">
    <name type="scientific">Laodelphax striatellus</name>
    <name type="common">Small brown planthopper</name>
    <name type="synonym">Delphax striatella</name>
    <dbReference type="NCBI Taxonomy" id="195883"/>
    <lineage>
        <taxon>Eukaryota</taxon>
        <taxon>Metazoa</taxon>
        <taxon>Ecdysozoa</taxon>
        <taxon>Arthropoda</taxon>
        <taxon>Hexapoda</taxon>
        <taxon>Insecta</taxon>
        <taxon>Pterygota</taxon>
        <taxon>Neoptera</taxon>
        <taxon>Paraneoptera</taxon>
        <taxon>Hemiptera</taxon>
        <taxon>Auchenorrhyncha</taxon>
        <taxon>Fulgoroidea</taxon>
        <taxon>Delphacidae</taxon>
        <taxon>Criomorphinae</taxon>
        <taxon>Laodelphax</taxon>
    </lineage>
</organism>
<evidence type="ECO:0000256" key="2">
    <source>
        <dbReference type="ARBA" id="ARBA00022536"/>
    </source>
</evidence>
<evidence type="ECO:0000256" key="4">
    <source>
        <dbReference type="ARBA" id="ARBA00022729"/>
    </source>
</evidence>
<dbReference type="InterPro" id="IPR015919">
    <property type="entry name" value="Cadherin-like_sf"/>
</dbReference>
<name>A0A482WYT6_LAOST</name>
<evidence type="ECO:0000256" key="5">
    <source>
        <dbReference type="ARBA" id="ARBA00022737"/>
    </source>
</evidence>
<dbReference type="SMART" id="SM00112">
    <property type="entry name" value="CA"/>
    <property type="match status" value="4"/>
</dbReference>
<dbReference type="PANTHER" id="PTHR24026:SF136">
    <property type="entry name" value="PROTOCADHERIN-23"/>
    <property type="match status" value="1"/>
</dbReference>
<dbReference type="PANTHER" id="PTHR24026">
    <property type="entry name" value="FAT ATYPICAL CADHERIN-RELATED"/>
    <property type="match status" value="1"/>
</dbReference>
<dbReference type="GO" id="GO:0008104">
    <property type="term" value="P:intracellular protein localization"/>
    <property type="evidence" value="ECO:0007669"/>
    <property type="project" value="UniProtKB-ARBA"/>
</dbReference>
<feature type="domain" description="Cadherin" evidence="14">
    <location>
        <begin position="285"/>
        <end position="382"/>
    </location>
</feature>
<dbReference type="STRING" id="195883.A0A482WYT6"/>
<keyword evidence="4 13" id="KW-0732">Signal</keyword>
<dbReference type="EMBL" id="QKKF02021722">
    <property type="protein sequence ID" value="RZF38757.1"/>
    <property type="molecule type" value="Genomic_DNA"/>
</dbReference>
<dbReference type="SMR" id="A0A482WYT6"/>
<dbReference type="OrthoDB" id="6252479at2759"/>
<evidence type="ECO:0000256" key="8">
    <source>
        <dbReference type="ARBA" id="ARBA00022989"/>
    </source>
</evidence>
<dbReference type="GO" id="GO:0007156">
    <property type="term" value="P:homophilic cell adhesion via plasma membrane adhesion molecules"/>
    <property type="evidence" value="ECO:0007669"/>
    <property type="project" value="InterPro"/>
</dbReference>
<reference evidence="15 16" key="1">
    <citation type="journal article" date="2017" name="Gigascience">
        <title>Genome sequence of the small brown planthopper, Laodelphax striatellus.</title>
        <authorList>
            <person name="Zhu J."/>
            <person name="Jiang F."/>
            <person name="Wang X."/>
            <person name="Yang P."/>
            <person name="Bao Y."/>
            <person name="Zhao W."/>
            <person name="Wang W."/>
            <person name="Lu H."/>
            <person name="Wang Q."/>
            <person name="Cui N."/>
            <person name="Li J."/>
            <person name="Chen X."/>
            <person name="Luo L."/>
            <person name="Yu J."/>
            <person name="Kang L."/>
            <person name="Cui F."/>
        </authorList>
    </citation>
    <scope>NUCLEOTIDE SEQUENCE [LARGE SCALE GENOMIC DNA]</scope>
    <source>
        <strain evidence="15">Lst14</strain>
    </source>
</reference>
<evidence type="ECO:0000256" key="3">
    <source>
        <dbReference type="ARBA" id="ARBA00022692"/>
    </source>
</evidence>
<dbReference type="PROSITE" id="PS50268">
    <property type="entry name" value="CADHERIN_2"/>
    <property type="match status" value="5"/>
</dbReference>
<dbReference type="InterPro" id="IPR020894">
    <property type="entry name" value="Cadherin_CS"/>
</dbReference>
<keyword evidence="5" id="KW-0677">Repeat</keyword>
<feature type="domain" description="Cadherin" evidence="14">
    <location>
        <begin position="45"/>
        <end position="165"/>
    </location>
</feature>
<dbReference type="FunFam" id="2.60.40.60:FF:000033">
    <property type="entry name" value="FAT atypical cadherin 1"/>
    <property type="match status" value="1"/>
</dbReference>
<evidence type="ECO:0000256" key="11">
    <source>
        <dbReference type="ARBA" id="ARBA00023180"/>
    </source>
</evidence>
<dbReference type="Pfam" id="PF00028">
    <property type="entry name" value="Cadherin"/>
    <property type="match status" value="4"/>
</dbReference>
<dbReference type="GO" id="GO:0001736">
    <property type="term" value="P:establishment of planar polarity"/>
    <property type="evidence" value="ECO:0007669"/>
    <property type="project" value="UniProtKB-ARBA"/>
</dbReference>
<evidence type="ECO:0000313" key="16">
    <source>
        <dbReference type="Proteomes" id="UP000291343"/>
    </source>
</evidence>
<comment type="subcellular location">
    <subcellularLocation>
        <location evidence="1">Cell membrane</location>
        <topology evidence="1">Single-pass type I membrane protein</topology>
    </subcellularLocation>
</comment>
<dbReference type="PROSITE" id="PS00232">
    <property type="entry name" value="CADHERIN_1"/>
    <property type="match status" value="2"/>
</dbReference>
<keyword evidence="2" id="KW-0245">EGF-like domain</keyword>
<dbReference type="InParanoid" id="A0A482WYT6"/>
<evidence type="ECO:0000256" key="6">
    <source>
        <dbReference type="ARBA" id="ARBA00022837"/>
    </source>
</evidence>
<evidence type="ECO:0000313" key="15">
    <source>
        <dbReference type="EMBL" id="RZF38757.1"/>
    </source>
</evidence>
<accession>A0A482WYT6</accession>
<evidence type="ECO:0000256" key="12">
    <source>
        <dbReference type="PROSITE-ProRule" id="PRU00043"/>
    </source>
</evidence>
<dbReference type="SUPFAM" id="SSF49313">
    <property type="entry name" value="Cadherin-like"/>
    <property type="match status" value="5"/>
</dbReference>
<dbReference type="Gene3D" id="2.60.40.60">
    <property type="entry name" value="Cadherins"/>
    <property type="match status" value="5"/>
</dbReference>
<keyword evidence="11" id="KW-0325">Glycoprotein</keyword>
<dbReference type="GO" id="GO:0005509">
    <property type="term" value="F:calcium ion binding"/>
    <property type="evidence" value="ECO:0007669"/>
    <property type="project" value="UniProtKB-UniRule"/>
</dbReference>
<comment type="caution">
    <text evidence="15">The sequence shown here is derived from an EMBL/GenBank/DDBJ whole genome shotgun (WGS) entry which is preliminary data.</text>
</comment>
<sequence>MMEIRWRGLWLGSILATLLLPTAHPAAEDDIPTSSLVLSDAFKFTRNSYNVSIPENAMGKTFVTPEEKMGVQRGEEDLEVRFKIVNGDRDKFFKAEERLVGDFWFLLLRTRTGNTDVLNRERKDRYVLQVRATATKRDGKKTAVVDAETTVIVTVLDKNDLNPLFYPTDYEETISEDVPLHQSILRVSAEDADLGRNGELYYSFQEPTEQFAVHPTTGVVTLTRPLRYSDRSLHQLTVLAQDRGSVLKGGGKPSAAQLRIIVKQVNLYGPEMYVHHLPDIVENSNTDIYAIVRVMDRDEGIHGKIKSLEIVDGDPDGHFRITRSQSKTDEFNIEVLKLLDRETAPQGYNLTLRAIDSGIPPRQTYKYVPVHLADLNDNAPVFDREIYEVDIPETAPVNSPIIRLKVSDADQGRNAQVFLEIVGGNEGNEFNINPDTGMLYTAVTLDAESKAFYTLTVSAIDQGNAGTRKQSSAKVKINVVDANDNDPLFEAAEVNVTINENEPAGAAVIKVNARDRDSGENAYISYSIANLNPVPFEIDHFTGSVRT</sequence>
<keyword evidence="8" id="KW-1133">Transmembrane helix</keyword>
<feature type="signal peptide" evidence="13">
    <location>
        <begin position="1"/>
        <end position="25"/>
    </location>
</feature>
<dbReference type="PRINTS" id="PR00205">
    <property type="entry name" value="CADHERIN"/>
</dbReference>
<keyword evidence="7" id="KW-0130">Cell adhesion</keyword>
<feature type="chain" id="PRO_5019842930" description="Cadherin domain-containing protein" evidence="13">
    <location>
        <begin position="26"/>
        <end position="547"/>
    </location>
</feature>
<evidence type="ECO:0000259" key="14">
    <source>
        <dbReference type="PROSITE" id="PS50268"/>
    </source>
</evidence>
<gene>
    <name evidence="15" type="ORF">LSTR_LSTR011981</name>
</gene>
<feature type="domain" description="Cadherin" evidence="14">
    <location>
        <begin position="383"/>
        <end position="489"/>
    </location>
</feature>
<evidence type="ECO:0000256" key="13">
    <source>
        <dbReference type="SAM" id="SignalP"/>
    </source>
</evidence>
<feature type="domain" description="Cadherin" evidence="14">
    <location>
        <begin position="166"/>
        <end position="272"/>
    </location>
</feature>
<evidence type="ECO:0000256" key="1">
    <source>
        <dbReference type="ARBA" id="ARBA00004251"/>
    </source>
</evidence>
<protein>
    <recommendedName>
        <fullName evidence="14">Cadherin domain-containing protein</fullName>
    </recommendedName>
</protein>
<dbReference type="GO" id="GO:0005886">
    <property type="term" value="C:plasma membrane"/>
    <property type="evidence" value="ECO:0007669"/>
    <property type="project" value="UniProtKB-SubCell"/>
</dbReference>
<evidence type="ECO:0000256" key="7">
    <source>
        <dbReference type="ARBA" id="ARBA00022889"/>
    </source>
</evidence>
<keyword evidence="9" id="KW-0472">Membrane</keyword>
<feature type="domain" description="Cadherin" evidence="14">
    <location>
        <begin position="490"/>
        <end position="547"/>
    </location>
</feature>
<dbReference type="FunFam" id="2.60.40.60:FF:000064">
    <property type="entry name" value="FAT atypical cadherin 1"/>
    <property type="match status" value="1"/>
</dbReference>
<keyword evidence="6 12" id="KW-0106">Calcium</keyword>
<keyword evidence="10" id="KW-1015">Disulfide bond</keyword>
<dbReference type="AlphaFoldDB" id="A0A482WYT6"/>
<dbReference type="GO" id="GO:0007163">
    <property type="term" value="P:establishment or maintenance of cell polarity"/>
    <property type="evidence" value="ECO:0007669"/>
    <property type="project" value="UniProtKB-ARBA"/>
</dbReference>
<keyword evidence="3" id="KW-0812">Transmembrane</keyword>
<keyword evidence="16" id="KW-1185">Reference proteome</keyword>
<dbReference type="Proteomes" id="UP000291343">
    <property type="component" value="Unassembled WGS sequence"/>
</dbReference>
<dbReference type="CDD" id="cd11304">
    <property type="entry name" value="Cadherin_repeat"/>
    <property type="match status" value="5"/>
</dbReference>
<evidence type="ECO:0000256" key="10">
    <source>
        <dbReference type="ARBA" id="ARBA00023157"/>
    </source>
</evidence>
<evidence type="ECO:0000256" key="9">
    <source>
        <dbReference type="ARBA" id="ARBA00023136"/>
    </source>
</evidence>